<evidence type="ECO:0000313" key="2">
    <source>
        <dbReference type="EMBL" id="KNZ57045.1"/>
    </source>
</evidence>
<organism evidence="2 3">
    <name type="scientific">Puccinia sorghi</name>
    <dbReference type="NCBI Taxonomy" id="27349"/>
    <lineage>
        <taxon>Eukaryota</taxon>
        <taxon>Fungi</taxon>
        <taxon>Dikarya</taxon>
        <taxon>Basidiomycota</taxon>
        <taxon>Pucciniomycotina</taxon>
        <taxon>Pucciniomycetes</taxon>
        <taxon>Pucciniales</taxon>
        <taxon>Pucciniaceae</taxon>
        <taxon>Puccinia</taxon>
    </lineage>
</organism>
<dbReference type="Proteomes" id="UP000037035">
    <property type="component" value="Unassembled WGS sequence"/>
</dbReference>
<evidence type="ECO:0000313" key="3">
    <source>
        <dbReference type="Proteomes" id="UP000037035"/>
    </source>
</evidence>
<dbReference type="EMBL" id="LAVV01007120">
    <property type="protein sequence ID" value="KNZ57045.1"/>
    <property type="molecule type" value="Genomic_DNA"/>
</dbReference>
<protein>
    <submittedName>
        <fullName evidence="2">Uncharacterized protein</fullName>
    </submittedName>
</protein>
<gene>
    <name evidence="2" type="ORF">VP01_2255g2</name>
</gene>
<evidence type="ECO:0000256" key="1">
    <source>
        <dbReference type="SAM" id="MobiDB-lite"/>
    </source>
</evidence>
<reference evidence="2 3" key="1">
    <citation type="submission" date="2015-08" db="EMBL/GenBank/DDBJ databases">
        <title>Next Generation Sequencing and Analysis of the Genome of Puccinia sorghi L Schw, the Causal Agent of Maize Common Rust.</title>
        <authorList>
            <person name="Rochi L."/>
            <person name="Burguener G."/>
            <person name="Darino M."/>
            <person name="Turjanski A."/>
            <person name="Kreff E."/>
            <person name="Dieguez M.J."/>
            <person name="Sacco F."/>
        </authorList>
    </citation>
    <scope>NUCLEOTIDE SEQUENCE [LARGE SCALE GENOMIC DNA]</scope>
    <source>
        <strain evidence="2 3">RO10H11247</strain>
    </source>
</reference>
<comment type="caution">
    <text evidence="2">The sequence shown here is derived from an EMBL/GenBank/DDBJ whole genome shotgun (WGS) entry which is preliminary data.</text>
</comment>
<accession>A0A0L6VA99</accession>
<feature type="region of interest" description="Disordered" evidence="1">
    <location>
        <begin position="1"/>
        <end position="54"/>
    </location>
</feature>
<name>A0A0L6VA99_9BASI</name>
<feature type="compositionally biased region" description="Polar residues" evidence="1">
    <location>
        <begin position="17"/>
        <end position="31"/>
    </location>
</feature>
<proteinExistence type="predicted"/>
<dbReference type="AlphaFoldDB" id="A0A0L6VA99"/>
<keyword evidence="3" id="KW-1185">Reference proteome</keyword>
<dbReference type="VEuPathDB" id="FungiDB:VP01_2255g2"/>
<sequence>MWRQIDLRKSKRKQKLIQRTQSKLEQATSRQVDQHTTDPLPEPRSGSHSNSRAS</sequence>